<dbReference type="GO" id="GO:0003677">
    <property type="term" value="F:DNA binding"/>
    <property type="evidence" value="ECO:0007669"/>
    <property type="project" value="InterPro"/>
</dbReference>
<feature type="domain" description="FtsK" evidence="11">
    <location>
        <begin position="1121"/>
        <end position="1304"/>
    </location>
</feature>
<keyword evidence="5 9" id="KW-0547">Nucleotide-binding</keyword>
<feature type="binding site" evidence="9">
    <location>
        <begin position="853"/>
        <end position="860"/>
    </location>
    <ligand>
        <name>ATP</name>
        <dbReference type="ChEBI" id="CHEBI:30616"/>
    </ligand>
</feature>
<gene>
    <name evidence="12" type="primary">eccCa</name>
    <name evidence="12" type="ORF">HGA03_01645</name>
</gene>
<dbReference type="GO" id="GO:0005886">
    <property type="term" value="C:plasma membrane"/>
    <property type="evidence" value="ECO:0007669"/>
    <property type="project" value="UniProtKB-SubCell"/>
</dbReference>
<evidence type="ECO:0000256" key="2">
    <source>
        <dbReference type="ARBA" id="ARBA00022475"/>
    </source>
</evidence>
<dbReference type="InterPro" id="IPR023836">
    <property type="entry name" value="EccCa-like_Actinobacteria"/>
</dbReference>
<dbReference type="InterPro" id="IPR002543">
    <property type="entry name" value="FtsK_dom"/>
</dbReference>
<evidence type="ECO:0000256" key="5">
    <source>
        <dbReference type="ARBA" id="ARBA00022741"/>
    </source>
</evidence>
<dbReference type="PANTHER" id="PTHR22683:SF1">
    <property type="entry name" value="TYPE VII SECRETION SYSTEM PROTEIN ESSC"/>
    <property type="match status" value="1"/>
</dbReference>
<evidence type="ECO:0000256" key="7">
    <source>
        <dbReference type="ARBA" id="ARBA00022989"/>
    </source>
</evidence>
<dbReference type="NCBIfam" id="TIGR03924">
    <property type="entry name" value="T7SS_EccC_a"/>
    <property type="match status" value="1"/>
</dbReference>
<comment type="subcellular location">
    <subcellularLocation>
        <location evidence="1">Cell membrane</location>
        <topology evidence="1">Multi-pass membrane protein</topology>
    </subcellularLocation>
</comment>
<dbReference type="GO" id="GO:0005524">
    <property type="term" value="F:ATP binding"/>
    <property type="evidence" value="ECO:0007669"/>
    <property type="project" value="UniProtKB-UniRule"/>
</dbReference>
<dbReference type="Proteomes" id="UP000581206">
    <property type="component" value="Unassembled WGS sequence"/>
</dbReference>
<evidence type="ECO:0000313" key="12">
    <source>
        <dbReference type="EMBL" id="NKY21364.1"/>
    </source>
</evidence>
<evidence type="ECO:0000256" key="8">
    <source>
        <dbReference type="ARBA" id="ARBA00023136"/>
    </source>
</evidence>
<feature type="domain" description="FtsK" evidence="11">
    <location>
        <begin position="835"/>
        <end position="1025"/>
    </location>
</feature>
<organism evidence="12 13">
    <name type="scientific">Cellulomonas denverensis</name>
    <dbReference type="NCBI Taxonomy" id="264297"/>
    <lineage>
        <taxon>Bacteria</taxon>
        <taxon>Bacillati</taxon>
        <taxon>Actinomycetota</taxon>
        <taxon>Actinomycetes</taxon>
        <taxon>Micrococcales</taxon>
        <taxon>Cellulomonadaceae</taxon>
        <taxon>Cellulomonas</taxon>
    </lineage>
</organism>
<reference evidence="12 13" key="1">
    <citation type="submission" date="2020-04" db="EMBL/GenBank/DDBJ databases">
        <title>MicrobeNet Type strains.</title>
        <authorList>
            <person name="Nicholson A.C."/>
        </authorList>
    </citation>
    <scope>NUCLEOTIDE SEQUENCE [LARGE SCALE GENOMIC DNA]</scope>
    <source>
        <strain evidence="12 13">ATCC BAA-788</strain>
    </source>
</reference>
<evidence type="ECO:0000256" key="1">
    <source>
        <dbReference type="ARBA" id="ARBA00004651"/>
    </source>
</evidence>
<dbReference type="SUPFAM" id="SSF52540">
    <property type="entry name" value="P-loop containing nucleoside triphosphate hydrolases"/>
    <property type="match status" value="3"/>
</dbReference>
<evidence type="ECO:0000256" key="10">
    <source>
        <dbReference type="SAM" id="MobiDB-lite"/>
    </source>
</evidence>
<name>A0A7X6KSX3_9CELL</name>
<keyword evidence="13" id="KW-1185">Reference proteome</keyword>
<dbReference type="EMBL" id="JAAXOX010000001">
    <property type="protein sequence ID" value="NKY21364.1"/>
    <property type="molecule type" value="Genomic_DNA"/>
</dbReference>
<keyword evidence="4" id="KW-0677">Repeat</keyword>
<dbReference type="PROSITE" id="PS50901">
    <property type="entry name" value="FTSK"/>
    <property type="match status" value="3"/>
</dbReference>
<feature type="region of interest" description="Disordered" evidence="10">
    <location>
        <begin position="1"/>
        <end position="59"/>
    </location>
</feature>
<evidence type="ECO:0000259" key="11">
    <source>
        <dbReference type="PROSITE" id="PS50901"/>
    </source>
</evidence>
<protein>
    <submittedName>
        <fullName evidence="12">Type VII secretion protein EccCa</fullName>
    </submittedName>
</protein>
<feature type="binding site" evidence="9">
    <location>
        <begin position="1138"/>
        <end position="1145"/>
    </location>
    <ligand>
        <name>ATP</name>
        <dbReference type="ChEBI" id="CHEBI:30616"/>
    </ligand>
</feature>
<evidence type="ECO:0000256" key="3">
    <source>
        <dbReference type="ARBA" id="ARBA00022692"/>
    </source>
</evidence>
<feature type="domain" description="FtsK" evidence="11">
    <location>
        <begin position="474"/>
        <end position="675"/>
    </location>
</feature>
<feature type="binding site" evidence="9">
    <location>
        <begin position="497"/>
        <end position="504"/>
    </location>
    <ligand>
        <name>ATP</name>
        <dbReference type="ChEBI" id="CHEBI:30616"/>
    </ligand>
</feature>
<evidence type="ECO:0000256" key="4">
    <source>
        <dbReference type="ARBA" id="ARBA00022737"/>
    </source>
</evidence>
<dbReference type="InterPro" id="IPR027417">
    <property type="entry name" value="P-loop_NTPase"/>
</dbReference>
<dbReference type="Gene3D" id="3.40.50.300">
    <property type="entry name" value="P-loop containing nucleotide triphosphate hydrolases"/>
    <property type="match status" value="3"/>
</dbReference>
<dbReference type="InterPro" id="IPR023837">
    <property type="entry name" value="EccCb-like_Actinobacteria"/>
</dbReference>
<keyword evidence="2" id="KW-1003">Cell membrane</keyword>
<keyword evidence="8" id="KW-0472">Membrane</keyword>
<accession>A0A7X6KSX3</accession>
<keyword evidence="6 9" id="KW-0067">ATP-binding</keyword>
<evidence type="ECO:0000256" key="6">
    <source>
        <dbReference type="ARBA" id="ARBA00022840"/>
    </source>
</evidence>
<comment type="caution">
    <text evidence="12">The sequence shown here is derived from an EMBL/GenBank/DDBJ whole genome shotgun (WGS) entry which is preliminary data.</text>
</comment>
<dbReference type="Pfam" id="PF01580">
    <property type="entry name" value="FtsK_SpoIIIE"/>
    <property type="match status" value="2"/>
</dbReference>
<evidence type="ECO:0000313" key="13">
    <source>
        <dbReference type="Proteomes" id="UP000581206"/>
    </source>
</evidence>
<evidence type="ECO:0000256" key="9">
    <source>
        <dbReference type="PROSITE-ProRule" id="PRU00289"/>
    </source>
</evidence>
<dbReference type="NCBIfam" id="TIGR03925">
    <property type="entry name" value="T7SS_EccC_b"/>
    <property type="match status" value="1"/>
</dbReference>
<dbReference type="PANTHER" id="PTHR22683">
    <property type="entry name" value="SPORULATION PROTEIN RELATED"/>
    <property type="match status" value="1"/>
</dbReference>
<keyword evidence="3" id="KW-0812">Transmembrane</keyword>
<sequence>MGRAGTRGGGSPGADRAPGVHRRVGGVAAVSTPQRSAAPRVPSGVITLEPPPELSTSDGSNSMLTSMLPMLGSIGSIVMVTMTNSGMTGLLTGGMFLVSSLGFVAVNGWRQRSQRAAEVVGARREYLTYLAELRATVRTAARQQRQAGNWRSPAPGTLVFLAEERTRVWERDPGDPDFLQVRVGTCDQPLCVTLAVPELPPMTQLDPVCASAAHRFLLTHQHQPGLPTSIVLSDYARVELTGDEARVRSLARALVTQAAVLHHPEALVVAVVASPRAADQWEWIKWLPHAHSRRQGDAAGPARMVVGSFDELVELLPADLVNRPRFVEGGGPAPHILVVTDGVPRPAQDPVFRGDGVAGVTVLDLPEQWAPLESADTARVAVADGGVSELIDVAEGARPLDPDALSIEEAEAVARRLMPLYSGPAAVEGRGAVQLGLTELLGLPDVRDVSMEVAWRPRHNRDRLRVPIGQDTTGAPLVLDLKESAQQGMGPHGVMIGATGSGKSEVLRTLVLALALTHSPEQLNFVLVDFKGGATFAGMAEMPHVSAIITNLGQELSLVDRFQDALQGEITRRQELLRAAGNFANVGDYEEARLGGRTDLEPLPALLVVVDEFSELLSAKPEFVDSFVNIGRVGRSLYVHLLIASQRLEEGKLRGLDTYLSYRVGLRTFSGAESRAVLGVPDAVDLPRQPGVGYLKVGTDDLAQFRAAYVSGSLAPRLVGASTRSGRSAMARVEPFTVAPVHSRTPDPVEEADPGVLEAAPEGSMFEVAVRQMAGRGPQAHRVWLPPLEVPEPLDRMFGDLVADPQRGLVSPGWRSAGRLRVPIGLVDVPLEQRREPMVVDLSGAAGHVATVGGPLSGKSTVLRSLVCALALTATPQEVQFYVLDFGGGSFTGLQGLPHLSGLATRSETDVVRRMVAEVSSIIDARERYFREQGIDSMDTYRSRREHGTADDGWGDVFLVVDGWSTLRGEFEPVEEQVQAIAARGLSYGVHLMLAASRWMEVRPQVRDLISTRVELRLGDPSDSEIDRKSAANVPAGMPGRGLTPGGLHLLTALPRIDGSGDPSTLAEGVQHLVHQLRAAWTGPAGPRLRLLPERIDLEQVRAQAGSQDRRLLLGVDEAGLAPFGLDPVAEPHLYAFGESDSGKSTLLRGLAAEVQRLYTPEQAKIFVVDYRRALLDEIPPEYLGAYLTSHELAAGGIAELAAFFTSRLPGPDLTADQLRNRSWWQGAEGFILVDDYDLVATSQGNPLTPLVPLLAQAGDLGLHLAVVRHSGGAGRALYDPILQRMSDLGATGILLSGNPEEGQLIGRVKPVAAPPGRVQVVSRERGLFAGHLAYTRSRHGEPG</sequence>
<proteinExistence type="predicted"/>
<dbReference type="InterPro" id="IPR050206">
    <property type="entry name" value="FtsK/SpoIIIE/SftA"/>
</dbReference>
<feature type="compositionally biased region" description="Gly residues" evidence="10">
    <location>
        <begin position="1"/>
        <end position="12"/>
    </location>
</feature>
<keyword evidence="7" id="KW-1133">Transmembrane helix</keyword>